<comment type="caution">
    <text evidence="1">The sequence shown here is derived from an EMBL/GenBank/DDBJ whole genome shotgun (WGS) entry which is preliminary data.</text>
</comment>
<dbReference type="AlphaFoldDB" id="A0AAN7JVZ5"/>
<dbReference type="Proteomes" id="UP001345219">
    <property type="component" value="Chromosome 2"/>
</dbReference>
<dbReference type="EMBL" id="JAXIOK010000015">
    <property type="protein sequence ID" value="KAK4753715.1"/>
    <property type="molecule type" value="Genomic_DNA"/>
</dbReference>
<accession>A0AAN7JVZ5</accession>
<organism evidence="1 2">
    <name type="scientific">Trapa incisa</name>
    <dbReference type="NCBI Taxonomy" id="236973"/>
    <lineage>
        <taxon>Eukaryota</taxon>
        <taxon>Viridiplantae</taxon>
        <taxon>Streptophyta</taxon>
        <taxon>Embryophyta</taxon>
        <taxon>Tracheophyta</taxon>
        <taxon>Spermatophyta</taxon>
        <taxon>Magnoliopsida</taxon>
        <taxon>eudicotyledons</taxon>
        <taxon>Gunneridae</taxon>
        <taxon>Pentapetalae</taxon>
        <taxon>rosids</taxon>
        <taxon>malvids</taxon>
        <taxon>Myrtales</taxon>
        <taxon>Lythraceae</taxon>
        <taxon>Trapa</taxon>
    </lineage>
</organism>
<reference evidence="1 2" key="1">
    <citation type="journal article" date="2023" name="Hortic Res">
        <title>Pangenome of water caltrop reveals structural variations and asymmetric subgenome divergence after allopolyploidization.</title>
        <authorList>
            <person name="Zhang X."/>
            <person name="Chen Y."/>
            <person name="Wang L."/>
            <person name="Yuan Y."/>
            <person name="Fang M."/>
            <person name="Shi L."/>
            <person name="Lu R."/>
            <person name="Comes H.P."/>
            <person name="Ma Y."/>
            <person name="Chen Y."/>
            <person name="Huang G."/>
            <person name="Zhou Y."/>
            <person name="Zheng Z."/>
            <person name="Qiu Y."/>
        </authorList>
    </citation>
    <scope>NUCLEOTIDE SEQUENCE [LARGE SCALE GENOMIC DNA]</scope>
    <source>
        <tissue evidence="1">Roots</tissue>
    </source>
</reference>
<proteinExistence type="predicted"/>
<protein>
    <submittedName>
        <fullName evidence="1">Uncharacterized protein</fullName>
    </submittedName>
</protein>
<sequence>MAGLIHLFEGRERRRRKNLSFLSGCFSKKKQRKREGGAITSNSKTSGVIVHQFQLEKLLEQLRHVLWFTFSSYTLCLPYNTAIPRLKGAVEDRGARILAPIS</sequence>
<name>A0AAN7JVZ5_9MYRT</name>
<keyword evidence="2" id="KW-1185">Reference proteome</keyword>
<gene>
    <name evidence="1" type="ORF">SAY87_001819</name>
</gene>
<evidence type="ECO:0000313" key="1">
    <source>
        <dbReference type="EMBL" id="KAK4753715.1"/>
    </source>
</evidence>
<evidence type="ECO:0000313" key="2">
    <source>
        <dbReference type="Proteomes" id="UP001345219"/>
    </source>
</evidence>